<dbReference type="EMBL" id="BJZR01000011">
    <property type="protein sequence ID" value="GEO91400.1"/>
    <property type="molecule type" value="Genomic_DNA"/>
</dbReference>
<evidence type="ECO:0000313" key="6">
    <source>
        <dbReference type="Proteomes" id="UP000321155"/>
    </source>
</evidence>
<evidence type="ECO:0000313" key="1">
    <source>
        <dbReference type="EMBL" id="ALU39614.1"/>
    </source>
</evidence>
<dbReference type="Proteomes" id="UP000057181">
    <property type="component" value="Chromosome"/>
</dbReference>
<dbReference type="EMBL" id="LOMZ01000001">
    <property type="protein sequence ID" value="PLC13244.1"/>
    <property type="molecule type" value="Genomic_DNA"/>
</dbReference>
<gene>
    <name evidence="1" type="ORF">AS188_07455</name>
    <name evidence="3" type="ORF">AUQ48_14765</name>
    <name evidence="2" type="ORF">KFL01_07060</name>
</gene>
<keyword evidence="6" id="KW-1185">Reference proteome</keyword>
<evidence type="ECO:0000313" key="2">
    <source>
        <dbReference type="EMBL" id="GEO91400.1"/>
    </source>
</evidence>
<dbReference type="KEGG" id="kfv:AS188_07455"/>
<name>A0A0U3GHJ9_9MICC</name>
<dbReference type="Proteomes" id="UP000234632">
    <property type="component" value="Unassembled WGS sequence"/>
</dbReference>
<evidence type="ECO:0000313" key="3">
    <source>
        <dbReference type="EMBL" id="PLC13244.1"/>
    </source>
</evidence>
<reference evidence="3 5" key="2">
    <citation type="submission" date="2015-12" db="EMBL/GenBank/DDBJ databases">
        <authorList>
            <person name="Shamseldin A."/>
            <person name="Moawad H."/>
            <person name="Abd El-Rahim W.M."/>
            <person name="Sadowsky M.J."/>
        </authorList>
    </citation>
    <scope>NUCLEOTIDE SEQUENCE [LARGE SCALE GENOMIC DNA]</scope>
    <source>
        <strain evidence="3 5">S43</strain>
    </source>
</reference>
<dbReference type="RefSeq" id="WP_058858325.1">
    <property type="nucleotide sequence ID" value="NZ_BJZR01000011.1"/>
</dbReference>
<evidence type="ECO:0000313" key="5">
    <source>
        <dbReference type="Proteomes" id="UP000234632"/>
    </source>
</evidence>
<reference evidence="2 6" key="3">
    <citation type="submission" date="2019-07" db="EMBL/GenBank/DDBJ databases">
        <title>Whole genome shotgun sequence of Kocuria flava NBRC 107626.</title>
        <authorList>
            <person name="Hosoyama A."/>
            <person name="Uohara A."/>
            <person name="Ohji S."/>
            <person name="Ichikawa N."/>
        </authorList>
    </citation>
    <scope>NUCLEOTIDE SEQUENCE [LARGE SCALE GENOMIC DNA]</scope>
    <source>
        <strain evidence="2 6">NBRC 107626</strain>
    </source>
</reference>
<dbReference type="EMBL" id="CP013254">
    <property type="protein sequence ID" value="ALU39614.1"/>
    <property type="molecule type" value="Genomic_DNA"/>
</dbReference>
<organism evidence="1 4">
    <name type="scientific">Kocuria flava</name>
    <dbReference type="NCBI Taxonomy" id="446860"/>
    <lineage>
        <taxon>Bacteria</taxon>
        <taxon>Bacillati</taxon>
        <taxon>Actinomycetota</taxon>
        <taxon>Actinomycetes</taxon>
        <taxon>Micrococcales</taxon>
        <taxon>Micrococcaceae</taxon>
        <taxon>Kocuria</taxon>
    </lineage>
</organism>
<dbReference type="Proteomes" id="UP000321155">
    <property type="component" value="Unassembled WGS sequence"/>
</dbReference>
<dbReference type="AlphaFoldDB" id="A0A0U3GHJ9"/>
<dbReference type="STRING" id="446860.AS188_07455"/>
<sequence>MADDTTFPHVRGSDNEHVGYLRLSEDGRFVPIDLMWNELAGPQELTDAEALLEELGLSYLAEDWLLDVEDHPEPVKVRIREITPERITVASADYGYPADIGTPFVLPNPAPALRRA</sequence>
<reference evidence="1 4" key="1">
    <citation type="submission" date="2015-11" db="EMBL/GenBank/DDBJ databases">
        <title>Complete Genome Sequence of Kocuria flava strain HO-9041.</title>
        <authorList>
            <person name="Zhou M."/>
            <person name="Dai J."/>
        </authorList>
    </citation>
    <scope>NUCLEOTIDE SEQUENCE [LARGE SCALE GENOMIC DNA]</scope>
    <source>
        <strain evidence="1 4">HO-9041</strain>
    </source>
</reference>
<proteinExistence type="predicted"/>
<protein>
    <submittedName>
        <fullName evidence="1">Uncharacterized protein</fullName>
    </submittedName>
</protein>
<dbReference type="OrthoDB" id="68692at2"/>
<evidence type="ECO:0000313" key="4">
    <source>
        <dbReference type="Proteomes" id="UP000057181"/>
    </source>
</evidence>
<accession>A0A0U3GHJ9</accession>